<dbReference type="FunFam" id="3.40.50.150:FF:000549">
    <property type="entry name" value="tRNA (adenine(58)-N(1))-methyltransferase catalytic subunit TRMT61A"/>
    <property type="match status" value="1"/>
</dbReference>
<dbReference type="Pfam" id="PF08704">
    <property type="entry name" value="GCD14"/>
    <property type="match status" value="1"/>
</dbReference>
<dbReference type="Gene3D" id="3.10.330.20">
    <property type="match status" value="1"/>
</dbReference>
<dbReference type="PROSITE" id="PS51620">
    <property type="entry name" value="SAM_TRM61"/>
    <property type="match status" value="1"/>
</dbReference>
<keyword evidence="6 8" id="KW-0539">Nucleus</keyword>
<dbReference type="FunFam" id="3.10.330.20:FF:000010">
    <property type="entry name" value="tRNA (adenine(58)-N(1))-methyltransferase catalytic subunit TRMT61A"/>
    <property type="match status" value="1"/>
</dbReference>
<evidence type="ECO:0000313" key="13">
    <source>
        <dbReference type="Proteomes" id="UP000008281"/>
    </source>
</evidence>
<reference evidence="11" key="1">
    <citation type="submission" date="2007-07" db="EMBL/GenBank/DDBJ databases">
        <title>PCAP assembly of the Caenorhabditis remanei genome.</title>
        <authorList>
            <consortium name="The Caenorhabditis remanei Sequencing Consortium"/>
            <person name="Wilson R.K."/>
        </authorList>
    </citation>
    <scope>NUCLEOTIDE SEQUENCE [LARGE SCALE GENOMIC DNA]</scope>
    <source>
        <strain evidence="11">PB4641</strain>
    </source>
</reference>
<evidence type="ECO:0000259" key="10">
    <source>
        <dbReference type="Pfam" id="PF08704"/>
    </source>
</evidence>
<evidence type="ECO:0000256" key="6">
    <source>
        <dbReference type="ARBA" id="ARBA00023242"/>
    </source>
</evidence>
<feature type="domain" description="tRNA (adenine(58)-N(1))-methyltransferase catalytic subunit TRM61 C-terminal" evidence="10">
    <location>
        <begin position="66"/>
        <end position="301"/>
    </location>
</feature>
<keyword evidence="13" id="KW-1185">Reference proteome</keyword>
<feature type="binding site" evidence="9">
    <location>
        <position position="137"/>
    </location>
    <ligand>
        <name>S-adenosyl-L-methionine</name>
        <dbReference type="ChEBI" id="CHEBI:59789"/>
    </ligand>
</feature>
<dbReference type="GO" id="GO:0031515">
    <property type="term" value="C:tRNA (m1A) methyltransferase complex"/>
    <property type="evidence" value="ECO:0007669"/>
    <property type="project" value="UniProtKB-UniRule"/>
</dbReference>
<dbReference type="Proteomes" id="UP000008281">
    <property type="component" value="Unassembled WGS sequence"/>
</dbReference>
<dbReference type="STRING" id="31234.E3LM77"/>
<dbReference type="OMA" id="RPDHRMI"/>
<name>E3LM77_CAERE</name>
<comment type="catalytic activity">
    <reaction evidence="8">
        <text>adenosine(58) in tRNA + S-adenosyl-L-methionine = N(1)-methyladenosine(58) in tRNA + S-adenosyl-L-homocysteine + H(+)</text>
        <dbReference type="Rhea" id="RHEA:43152"/>
        <dbReference type="Rhea" id="RHEA-COMP:10365"/>
        <dbReference type="Rhea" id="RHEA-COMP:10366"/>
        <dbReference type="ChEBI" id="CHEBI:15378"/>
        <dbReference type="ChEBI" id="CHEBI:57856"/>
        <dbReference type="ChEBI" id="CHEBI:59789"/>
        <dbReference type="ChEBI" id="CHEBI:74411"/>
        <dbReference type="ChEBI" id="CHEBI:74491"/>
        <dbReference type="EC" id="2.1.1.220"/>
    </reaction>
</comment>
<dbReference type="GO" id="GO:0160107">
    <property type="term" value="F:tRNA (adenine(58)-N1)-methyltransferase activity"/>
    <property type="evidence" value="ECO:0007669"/>
    <property type="project" value="UniProtKB-EC"/>
</dbReference>
<protein>
    <recommendedName>
        <fullName evidence="8">tRNA (adenine(58)-N(1))-methyltransferase catalytic subunit TRMT61A</fullName>
        <ecNumber evidence="8">2.1.1.220</ecNumber>
    </recommendedName>
</protein>
<dbReference type="RefSeq" id="XP_003114923.1">
    <property type="nucleotide sequence ID" value="XM_003114875.1"/>
</dbReference>
<dbReference type="GeneID" id="9817935"/>
<keyword evidence="3 8" id="KW-0808">Transferase</keyword>
<feature type="binding site" evidence="9">
    <location>
        <position position="183"/>
    </location>
    <ligand>
        <name>S-adenosyl-L-methionine</name>
        <dbReference type="ChEBI" id="CHEBI:59789"/>
    </ligand>
</feature>
<keyword evidence="5 8" id="KW-0819">tRNA processing</keyword>
<dbReference type="Gene3D" id="3.40.50.150">
    <property type="entry name" value="Vaccinia Virus protein VP39"/>
    <property type="match status" value="1"/>
</dbReference>
<reference evidence="12 14" key="2">
    <citation type="submission" date="2019-12" db="EMBL/GenBank/DDBJ databases">
        <title>Chromosome-level assembly of the Caenorhabditis remanei genome.</title>
        <authorList>
            <person name="Teterina A.A."/>
            <person name="Willis J.H."/>
            <person name="Phillips P.C."/>
        </authorList>
    </citation>
    <scope>NUCLEOTIDE SEQUENCE [LARGE SCALE GENOMIC DNA]</scope>
    <source>
        <strain evidence="12 14">PX506</strain>
        <tissue evidence="12">Whole organism</tissue>
    </source>
</reference>
<dbReference type="OrthoDB" id="1925287at2759"/>
<dbReference type="GO" id="GO:0005634">
    <property type="term" value="C:nucleus"/>
    <property type="evidence" value="ECO:0007669"/>
    <property type="project" value="UniProtKB-SubCell"/>
</dbReference>
<evidence type="ECO:0000256" key="7">
    <source>
        <dbReference type="ARBA" id="ARBA00048481"/>
    </source>
</evidence>
<dbReference type="CTD" id="9817935"/>
<dbReference type="HOGENOM" id="CLU_025402_4_2_1"/>
<evidence type="ECO:0000256" key="8">
    <source>
        <dbReference type="PIRNR" id="PIRNR017269"/>
    </source>
</evidence>
<evidence type="ECO:0000313" key="14">
    <source>
        <dbReference type="Proteomes" id="UP000483820"/>
    </source>
</evidence>
<comment type="similarity">
    <text evidence="8">Belongs to the class I-like SAM-binding methyltransferase superfamily. TRM61 family.</text>
</comment>
<dbReference type="GO" id="GO:0030488">
    <property type="term" value="P:tRNA methylation"/>
    <property type="evidence" value="ECO:0007669"/>
    <property type="project" value="InterPro"/>
</dbReference>
<dbReference type="PIRSF" id="PIRSF017269">
    <property type="entry name" value="GCD14"/>
    <property type="match status" value="1"/>
</dbReference>
<dbReference type="PANTHER" id="PTHR12133:SF2">
    <property type="entry name" value="TRNA (ADENINE(58)-N(1))-METHYLTRANSFERASE CATALYTIC SUBUNIT TRMT61A"/>
    <property type="match status" value="1"/>
</dbReference>
<evidence type="ECO:0000256" key="3">
    <source>
        <dbReference type="ARBA" id="ARBA00022679"/>
    </source>
</evidence>
<evidence type="ECO:0000256" key="9">
    <source>
        <dbReference type="PIRSR" id="PIRSR017269-1"/>
    </source>
</evidence>
<evidence type="ECO:0000256" key="4">
    <source>
        <dbReference type="ARBA" id="ARBA00022691"/>
    </source>
</evidence>
<comment type="catalytic activity">
    <reaction evidence="7">
        <text>an adenosine in mRNA + S-adenosyl-L-methionine = an N(1)-methyladenosine in mRNA + S-adenosyl-L-homocysteine + H(+)</text>
        <dbReference type="Rhea" id="RHEA:55392"/>
        <dbReference type="Rhea" id="RHEA-COMP:12414"/>
        <dbReference type="Rhea" id="RHEA-COMP:12415"/>
        <dbReference type="ChEBI" id="CHEBI:15378"/>
        <dbReference type="ChEBI" id="CHEBI:57856"/>
        <dbReference type="ChEBI" id="CHEBI:59789"/>
        <dbReference type="ChEBI" id="CHEBI:74411"/>
        <dbReference type="ChEBI" id="CHEBI:74491"/>
    </reaction>
</comment>
<proteinExistence type="inferred from homology"/>
<dbReference type="InterPro" id="IPR049470">
    <property type="entry name" value="TRM61_C"/>
</dbReference>
<evidence type="ECO:0000313" key="12">
    <source>
        <dbReference type="EMBL" id="KAF1770247.1"/>
    </source>
</evidence>
<dbReference type="Proteomes" id="UP000483820">
    <property type="component" value="Chromosome I"/>
</dbReference>
<dbReference type="PANTHER" id="PTHR12133">
    <property type="entry name" value="TRNA (ADENINE(58)-N(1))-METHYLTRANSFERASE"/>
    <property type="match status" value="1"/>
</dbReference>
<sequence>MTVEPSFMLYEERIREGDTVIVYVTYGQMVPTVVKRGQTLMMKYGALRHEFIIGKKWGQRLSATAGYVYILRPTSDLWTRSLPRRTQILYTADCAQILSLLDAKPGSVICESGTGSGSLSHAIALTVAPSGHLYTHDIDETRTSKVQEEFQTHGLSSVTTAVVRNVCTSGFHVENSADGVFLDVPAPWEAIPFAAKSISRVRGGRLVSFSPCLEQVQRACLAMASAGFVSIETIELVPEQKKIVTQHRQSLEEFEEIGDAYPKERKRNADGELVENTERVSTAIVYPYSQPTHTGYLTHATLLPVLE</sequence>
<keyword evidence="4 8" id="KW-0949">S-adenosyl-L-methionine</keyword>
<dbReference type="eggNOG" id="KOG2915">
    <property type="taxonomic scope" value="Eukaryota"/>
</dbReference>
<dbReference type="EMBL" id="DS268411">
    <property type="protein sequence ID" value="EFP03058.1"/>
    <property type="molecule type" value="Genomic_DNA"/>
</dbReference>
<comment type="function">
    <text evidence="8">Catalytic subunit of tRNA (adenine-N(1)-)-methyltransferase, which catalyzes the formation of N(1)-methyladenine at position 58 (m1A58) in initiator methionyl-tRNA.</text>
</comment>
<accession>E3LM77</accession>
<comment type="subcellular location">
    <subcellularLocation>
        <location evidence="1 8">Nucleus</location>
    </subcellularLocation>
</comment>
<dbReference type="InterPro" id="IPR029063">
    <property type="entry name" value="SAM-dependent_MTases_sf"/>
</dbReference>
<dbReference type="EC" id="2.1.1.220" evidence="8"/>
<dbReference type="FunCoup" id="E3LM77">
    <property type="interactions" value="1585"/>
</dbReference>
<evidence type="ECO:0000313" key="11">
    <source>
        <dbReference type="EMBL" id="EFP03058.1"/>
    </source>
</evidence>
<dbReference type="SUPFAM" id="SSF53335">
    <property type="entry name" value="S-adenosyl-L-methionine-dependent methyltransferases"/>
    <property type="match status" value="1"/>
</dbReference>
<feature type="binding site" evidence="9">
    <location>
        <begin position="116"/>
        <end position="119"/>
    </location>
    <ligand>
        <name>S-adenosyl-L-methionine</name>
        <dbReference type="ChEBI" id="CHEBI:59789"/>
    </ligand>
</feature>
<evidence type="ECO:0000256" key="1">
    <source>
        <dbReference type="ARBA" id="ARBA00004123"/>
    </source>
</evidence>
<dbReference type="EMBL" id="WUAV01000001">
    <property type="protein sequence ID" value="KAF1770247.1"/>
    <property type="molecule type" value="Genomic_DNA"/>
</dbReference>
<organism evidence="13">
    <name type="scientific">Caenorhabditis remanei</name>
    <name type="common">Caenorhabditis vulgaris</name>
    <dbReference type="NCBI Taxonomy" id="31234"/>
    <lineage>
        <taxon>Eukaryota</taxon>
        <taxon>Metazoa</taxon>
        <taxon>Ecdysozoa</taxon>
        <taxon>Nematoda</taxon>
        <taxon>Chromadorea</taxon>
        <taxon>Rhabditida</taxon>
        <taxon>Rhabditina</taxon>
        <taxon>Rhabditomorpha</taxon>
        <taxon>Rhabditoidea</taxon>
        <taxon>Rhabditidae</taxon>
        <taxon>Peloderinae</taxon>
        <taxon>Caenorhabditis</taxon>
    </lineage>
</organism>
<dbReference type="KEGG" id="crq:GCK72_002065"/>
<dbReference type="AlphaFoldDB" id="E3LM77"/>
<evidence type="ECO:0000256" key="5">
    <source>
        <dbReference type="ARBA" id="ARBA00022694"/>
    </source>
</evidence>
<gene>
    <name evidence="11" type="ORF">CRE_28401</name>
    <name evidence="12" type="ORF">GCK72_002065</name>
</gene>
<keyword evidence="2 8" id="KW-0489">Methyltransferase</keyword>
<evidence type="ECO:0000256" key="2">
    <source>
        <dbReference type="ARBA" id="ARBA00022603"/>
    </source>
</evidence>
<dbReference type="InterPro" id="IPR014816">
    <property type="entry name" value="tRNA_MeTrfase_Gcd14"/>
</dbReference>